<proteinExistence type="predicted"/>
<organism evidence="2 3">
    <name type="scientific">Rhodofomes roseus</name>
    <dbReference type="NCBI Taxonomy" id="34475"/>
    <lineage>
        <taxon>Eukaryota</taxon>
        <taxon>Fungi</taxon>
        <taxon>Dikarya</taxon>
        <taxon>Basidiomycota</taxon>
        <taxon>Agaricomycotina</taxon>
        <taxon>Agaricomycetes</taxon>
        <taxon>Polyporales</taxon>
        <taxon>Rhodofomes</taxon>
    </lineage>
</organism>
<dbReference type="Pfam" id="PF08495">
    <property type="entry name" value="FIST"/>
    <property type="match status" value="1"/>
</dbReference>
<evidence type="ECO:0000259" key="1">
    <source>
        <dbReference type="SMART" id="SM00897"/>
    </source>
</evidence>
<gene>
    <name evidence="2" type="ORF">C8Q71DRAFT_717897</name>
</gene>
<evidence type="ECO:0000313" key="2">
    <source>
        <dbReference type="EMBL" id="KAH9829639.1"/>
    </source>
</evidence>
<protein>
    <recommendedName>
        <fullName evidence="1">FIST domain-containing protein</fullName>
    </recommendedName>
</protein>
<dbReference type="SMART" id="SM00897">
    <property type="entry name" value="FIST"/>
    <property type="match status" value="1"/>
</dbReference>
<dbReference type="RefSeq" id="XP_047773082.1">
    <property type="nucleotide sequence ID" value="XM_047921198.1"/>
</dbReference>
<dbReference type="GeneID" id="72001930"/>
<evidence type="ECO:0000313" key="3">
    <source>
        <dbReference type="Proteomes" id="UP000814176"/>
    </source>
</evidence>
<dbReference type="InterPro" id="IPR013702">
    <property type="entry name" value="FIST_domain_N"/>
</dbReference>
<name>A0ABQ8JZB2_9APHY</name>
<dbReference type="Proteomes" id="UP000814176">
    <property type="component" value="Unassembled WGS sequence"/>
</dbReference>
<feature type="domain" description="FIST" evidence="1">
    <location>
        <begin position="32"/>
        <end position="260"/>
    </location>
</feature>
<keyword evidence="3" id="KW-1185">Reference proteome</keyword>
<accession>A0ABQ8JZB2</accession>
<comment type="caution">
    <text evidence="2">The sequence shown here is derived from an EMBL/GenBank/DDBJ whole genome shotgun (WGS) entry which is preliminary data.</text>
</comment>
<sequence length="432" mass="46202">MALHTSTIISRKVSDILTHVSRVHLAFPDHIPLYSLSVSSKVDSSHLQDLVSTVGALSPHSVGCLSAPIPSSNPALQASIACSLSMFPKDHTTAFRSDIPGRSAPQVGRWHAFRKKDQSGVGTGEVVQEETENVNWEDVWAKNVDVPLLPSELQGIPTDEAHTVIYLSDGSPEGLSNSLQALPMATKIGLVASSTPFITGRPYTLFHGKSVYSSGAVGLCIHSSTPPELQVGFPGLQALTQPMVVTESEGNLILALDDKNPSRILLAAIESGKNFSATDDQSAKLLKIMKDDSFFLGVLDDNAGHGASKIRQVYHITSGDPSRGSLALESESAPQGATVQIYRSPAHANPNTLSRYKLSSNENGRLRRMAFAVAPAELVHSDAGDDAETMVLEDTFLTASENGFLISRRATDERPWMCKAPGGIAELGWNTT</sequence>
<reference evidence="2 3" key="1">
    <citation type="journal article" date="2021" name="Environ. Microbiol.">
        <title>Gene family expansions and transcriptome signatures uncover fungal adaptations to wood decay.</title>
        <authorList>
            <person name="Hage H."/>
            <person name="Miyauchi S."/>
            <person name="Viragh M."/>
            <person name="Drula E."/>
            <person name="Min B."/>
            <person name="Chaduli D."/>
            <person name="Navarro D."/>
            <person name="Favel A."/>
            <person name="Norest M."/>
            <person name="Lesage-Meessen L."/>
            <person name="Balint B."/>
            <person name="Merenyi Z."/>
            <person name="de Eugenio L."/>
            <person name="Morin E."/>
            <person name="Martinez A.T."/>
            <person name="Baldrian P."/>
            <person name="Stursova M."/>
            <person name="Martinez M.J."/>
            <person name="Novotny C."/>
            <person name="Magnuson J.K."/>
            <person name="Spatafora J.W."/>
            <person name="Maurice S."/>
            <person name="Pangilinan J."/>
            <person name="Andreopoulos W."/>
            <person name="LaButti K."/>
            <person name="Hundley H."/>
            <person name="Na H."/>
            <person name="Kuo A."/>
            <person name="Barry K."/>
            <person name="Lipzen A."/>
            <person name="Henrissat B."/>
            <person name="Riley R."/>
            <person name="Ahrendt S."/>
            <person name="Nagy L.G."/>
            <person name="Grigoriev I.V."/>
            <person name="Martin F."/>
            <person name="Rosso M.N."/>
        </authorList>
    </citation>
    <scope>NUCLEOTIDE SEQUENCE [LARGE SCALE GENOMIC DNA]</scope>
    <source>
        <strain evidence="2 3">CIRM-BRFM 1785</strain>
    </source>
</reference>
<dbReference type="EMBL" id="JADCUA010000036">
    <property type="protein sequence ID" value="KAH9829639.1"/>
    <property type="molecule type" value="Genomic_DNA"/>
</dbReference>